<dbReference type="InterPro" id="IPR029063">
    <property type="entry name" value="SAM-dependent_MTases_sf"/>
</dbReference>
<dbReference type="HAMAP" id="MF_03055">
    <property type="entry name" value="tRNA_methyltr_TrmB_euk"/>
    <property type="match status" value="1"/>
</dbReference>
<comment type="subcellular location">
    <subcellularLocation>
        <location evidence="2 11">Nucleus</location>
    </subcellularLocation>
</comment>
<dbReference type="OrthoDB" id="47276at2759"/>
<dbReference type="GO" id="GO:0000049">
    <property type="term" value="F:tRNA binding"/>
    <property type="evidence" value="ECO:0007669"/>
    <property type="project" value="UniProtKB-UniRule"/>
</dbReference>
<feature type="active site" evidence="11">
    <location>
        <position position="213"/>
    </location>
</feature>
<dbReference type="GO" id="GO:0008176">
    <property type="term" value="F:tRNA (guanine(46)-N7)-methyltransferase activity"/>
    <property type="evidence" value="ECO:0007669"/>
    <property type="project" value="UniProtKB-UniRule"/>
</dbReference>
<feature type="compositionally biased region" description="Low complexity" evidence="12">
    <location>
        <begin position="12"/>
        <end position="28"/>
    </location>
</feature>
<evidence type="ECO:0000256" key="8">
    <source>
        <dbReference type="ARBA" id="ARBA00022884"/>
    </source>
</evidence>
<comment type="function">
    <text evidence="11">Catalyzes the formation of N(7)-methylguanine at position 46 (m7G46) in tRNA.</text>
</comment>
<dbReference type="CDD" id="cd02440">
    <property type="entry name" value="AdoMet_MTases"/>
    <property type="match status" value="1"/>
</dbReference>
<feature type="binding site" evidence="11">
    <location>
        <begin position="288"/>
        <end position="290"/>
    </location>
    <ligand>
        <name>S-adenosyl-L-methionine</name>
        <dbReference type="ChEBI" id="CHEBI:59789"/>
    </ligand>
</feature>
<evidence type="ECO:0000256" key="7">
    <source>
        <dbReference type="ARBA" id="ARBA00022694"/>
    </source>
</evidence>
<organism evidence="13 14">
    <name type="scientific">Kwoniella heveanensis BCC8398</name>
    <dbReference type="NCBI Taxonomy" id="1296120"/>
    <lineage>
        <taxon>Eukaryota</taxon>
        <taxon>Fungi</taxon>
        <taxon>Dikarya</taxon>
        <taxon>Basidiomycota</taxon>
        <taxon>Agaricomycotina</taxon>
        <taxon>Tremellomycetes</taxon>
        <taxon>Tremellales</taxon>
        <taxon>Cryptococcaceae</taxon>
        <taxon>Kwoniella</taxon>
    </lineage>
</organism>
<evidence type="ECO:0000256" key="4">
    <source>
        <dbReference type="ARBA" id="ARBA00022603"/>
    </source>
</evidence>
<evidence type="ECO:0000256" key="5">
    <source>
        <dbReference type="ARBA" id="ARBA00022679"/>
    </source>
</evidence>
<dbReference type="Gene3D" id="3.40.50.150">
    <property type="entry name" value="Vaccinia Virus protein VP39"/>
    <property type="match status" value="1"/>
</dbReference>
<keyword evidence="9 11" id="KW-0539">Nucleus</keyword>
<keyword evidence="6 11" id="KW-0949">S-adenosyl-L-methionine</keyword>
<evidence type="ECO:0000256" key="6">
    <source>
        <dbReference type="ARBA" id="ARBA00022691"/>
    </source>
</evidence>
<dbReference type="UniPathway" id="UPA00989"/>
<evidence type="ECO:0000256" key="10">
    <source>
        <dbReference type="ARBA" id="ARBA00060552"/>
    </source>
</evidence>
<feature type="binding site" evidence="11">
    <location>
        <begin position="190"/>
        <end position="191"/>
    </location>
    <ligand>
        <name>S-adenosyl-L-methionine</name>
        <dbReference type="ChEBI" id="CHEBI:59789"/>
    </ligand>
</feature>
<accession>A0A1B9GWD6</accession>
<evidence type="ECO:0000256" key="3">
    <source>
        <dbReference type="ARBA" id="ARBA00022555"/>
    </source>
</evidence>
<dbReference type="EMBL" id="KI669499">
    <property type="protein sequence ID" value="OCF35350.1"/>
    <property type="molecule type" value="Genomic_DNA"/>
</dbReference>
<dbReference type="GO" id="GO:0106143">
    <property type="term" value="C:tRNA (m7G46) methyltransferase complex"/>
    <property type="evidence" value="ECO:0007669"/>
    <property type="project" value="UniProtKB-ARBA"/>
</dbReference>
<dbReference type="AlphaFoldDB" id="A0A1B9GWD6"/>
<proteinExistence type="inferred from homology"/>
<comment type="subunit">
    <text evidence="11">Forms a complex with TRM82.</text>
</comment>
<feature type="region of interest" description="Disordered" evidence="12">
    <location>
        <begin position="1"/>
        <end position="41"/>
    </location>
</feature>
<evidence type="ECO:0000256" key="11">
    <source>
        <dbReference type="HAMAP-Rule" id="MF_03055"/>
    </source>
</evidence>
<keyword evidence="3 11" id="KW-0820">tRNA-binding</keyword>
<comment type="similarity">
    <text evidence="11">Belongs to the class I-like SAM-binding methyltransferase superfamily. TrmB family.</text>
</comment>
<dbReference type="SUPFAM" id="SSF53335">
    <property type="entry name" value="S-adenosyl-L-methionine-dependent methyltransferases"/>
    <property type="match status" value="1"/>
</dbReference>
<keyword evidence="7 11" id="KW-0819">tRNA processing</keyword>
<protein>
    <recommendedName>
        <fullName evidence="11">tRNA (guanine-N(7)-)-methyltransferase</fullName>
        <ecNumber evidence="11">2.1.1.33</ecNumber>
    </recommendedName>
    <alternativeName>
        <fullName evidence="11">Transfer RNA methyltransferase 8</fullName>
    </alternativeName>
    <alternativeName>
        <fullName evidence="11">tRNA (guanine(46)-N(7))-methyltransferase</fullName>
    </alternativeName>
    <alternativeName>
        <fullName evidence="11">tRNA(m7G46)-methyltransferase</fullName>
    </alternativeName>
</protein>
<evidence type="ECO:0000313" key="13">
    <source>
        <dbReference type="EMBL" id="OCF35350.1"/>
    </source>
</evidence>
<dbReference type="PROSITE" id="PS51625">
    <property type="entry name" value="SAM_MT_TRMB"/>
    <property type="match status" value="1"/>
</dbReference>
<dbReference type="PANTHER" id="PTHR23417">
    <property type="entry name" value="3-DEOXY-D-MANNO-OCTULOSONIC-ACID TRANSFERASE/TRNA GUANINE-N 7 - -METHYLTRANSFERASE"/>
    <property type="match status" value="1"/>
</dbReference>
<keyword evidence="4 11" id="KW-0489">Methyltransferase</keyword>
<feature type="binding site" evidence="11">
    <location>
        <position position="123"/>
    </location>
    <ligand>
        <name>S-adenosyl-L-methionine</name>
        <dbReference type="ChEBI" id="CHEBI:59789"/>
    </ligand>
</feature>
<reference evidence="14" key="2">
    <citation type="submission" date="2013-12" db="EMBL/GenBank/DDBJ databases">
        <title>Evolution of pathogenesis and genome organization in the Tremellales.</title>
        <authorList>
            <person name="Cuomo C."/>
            <person name="Litvintseva A."/>
            <person name="Heitman J."/>
            <person name="Chen Y."/>
            <person name="Sun S."/>
            <person name="Springer D."/>
            <person name="Dromer F."/>
            <person name="Young S."/>
            <person name="Zeng Q."/>
            <person name="Chapman S."/>
            <person name="Gujja S."/>
            <person name="Saif S."/>
            <person name="Birren B."/>
        </authorList>
    </citation>
    <scope>NUCLEOTIDE SEQUENCE [LARGE SCALE GENOMIC DNA]</scope>
    <source>
        <strain evidence="14">BCC8398</strain>
    </source>
</reference>
<keyword evidence="14" id="KW-1185">Reference proteome</keyword>
<evidence type="ECO:0000313" key="14">
    <source>
        <dbReference type="Proteomes" id="UP000092666"/>
    </source>
</evidence>
<evidence type="ECO:0000256" key="12">
    <source>
        <dbReference type="SAM" id="MobiDB-lite"/>
    </source>
</evidence>
<dbReference type="NCBIfam" id="TIGR00091">
    <property type="entry name" value="tRNA (guanosine(46)-N7)-methyltransferase TrmB"/>
    <property type="match status" value="1"/>
</dbReference>
<dbReference type="STRING" id="1296120.A0A1B9GWD6"/>
<name>A0A1B9GWD6_9TREE</name>
<dbReference type="InterPro" id="IPR025763">
    <property type="entry name" value="Trm8_euk"/>
</dbReference>
<comment type="pathway">
    <text evidence="10 11">tRNA modification; N(7)-methylguanine-tRNA biosynthesis.</text>
</comment>
<dbReference type="InterPro" id="IPR003358">
    <property type="entry name" value="tRNA_(Gua-N-7)_MeTrfase_Trmb"/>
</dbReference>
<dbReference type="EC" id="2.1.1.33" evidence="11"/>
<dbReference type="Pfam" id="PF02390">
    <property type="entry name" value="Methyltransf_4"/>
    <property type="match status" value="1"/>
</dbReference>
<dbReference type="PANTHER" id="PTHR23417:SF16">
    <property type="entry name" value="TRNA (GUANINE-N(7)-)-METHYLTRANSFERASE"/>
    <property type="match status" value="1"/>
</dbReference>
<dbReference type="Proteomes" id="UP000092666">
    <property type="component" value="Unassembled WGS sequence"/>
</dbReference>
<evidence type="ECO:0000256" key="2">
    <source>
        <dbReference type="ARBA" id="ARBA00004123"/>
    </source>
</evidence>
<feature type="binding site" evidence="11">
    <location>
        <begin position="146"/>
        <end position="147"/>
    </location>
    <ligand>
        <name>S-adenosyl-L-methionine</name>
        <dbReference type="ChEBI" id="CHEBI:59789"/>
    </ligand>
</feature>
<keyword evidence="8 11" id="KW-0694">RNA-binding</keyword>
<feature type="binding site" evidence="11">
    <location>
        <position position="210"/>
    </location>
    <ligand>
        <name>S-adenosyl-L-methionine</name>
        <dbReference type="ChEBI" id="CHEBI:59789"/>
    </ligand>
</feature>
<dbReference type="FunFam" id="3.40.50.150:FF:000060">
    <property type="entry name" value="tRNA (guanine-N(7)-)-methyltransferase"/>
    <property type="match status" value="1"/>
</dbReference>
<evidence type="ECO:0000256" key="9">
    <source>
        <dbReference type="ARBA" id="ARBA00023242"/>
    </source>
</evidence>
<evidence type="ECO:0000256" key="1">
    <source>
        <dbReference type="ARBA" id="ARBA00000142"/>
    </source>
</evidence>
<comment type="catalytic activity">
    <reaction evidence="1 11">
        <text>guanosine(46) in tRNA + S-adenosyl-L-methionine = N(7)-methylguanosine(46) in tRNA + S-adenosyl-L-homocysteine</text>
        <dbReference type="Rhea" id="RHEA:42708"/>
        <dbReference type="Rhea" id="RHEA-COMP:10188"/>
        <dbReference type="Rhea" id="RHEA-COMP:10189"/>
        <dbReference type="ChEBI" id="CHEBI:57856"/>
        <dbReference type="ChEBI" id="CHEBI:59789"/>
        <dbReference type="ChEBI" id="CHEBI:74269"/>
        <dbReference type="ChEBI" id="CHEBI:74480"/>
        <dbReference type="EC" id="2.1.1.33"/>
    </reaction>
</comment>
<sequence>MSKRSIEQVDMAPEAQAQAGPSSASVSPAPTPGSGSGSESSEIALLQIPQKRFYRQRAHVNVFVDHELDYPKSPSAMDWSVHYPKYFTSPNAEQQTAATALDTAVTGEGQAKDTKKVEWADVGCGFGGLLMALAPMFPDTLMLGMEIRVSVTKYVNDRIAATRQAQSLLPAESTDRVPGEYQNVSVIRANSQKYMPNFFERGQLSKMFFLFPDPHFKNRKQKARIITPGLLAEYAYVLRPGGILYTVTDVKDLHEWMASHLNAHPLFDPIPTEDLKDDPILEAARTATEEGKKVERNKGDKWVACFRRRDDPVD</sequence>
<dbReference type="GO" id="GO:0005634">
    <property type="term" value="C:nucleus"/>
    <property type="evidence" value="ECO:0007669"/>
    <property type="project" value="UniProtKB-SubCell"/>
</dbReference>
<keyword evidence="5 11" id="KW-0808">Transferase</keyword>
<reference evidence="13 14" key="1">
    <citation type="submission" date="2013-07" db="EMBL/GenBank/DDBJ databases">
        <title>The Genome Sequence of Cryptococcus heveanensis BCC8398.</title>
        <authorList>
            <consortium name="The Broad Institute Genome Sequencing Platform"/>
            <person name="Cuomo C."/>
            <person name="Litvintseva A."/>
            <person name="Chen Y."/>
            <person name="Heitman J."/>
            <person name="Sun S."/>
            <person name="Springer D."/>
            <person name="Dromer F."/>
            <person name="Young S.K."/>
            <person name="Zeng Q."/>
            <person name="Gargeya S."/>
            <person name="Fitzgerald M."/>
            <person name="Abouelleil A."/>
            <person name="Alvarado L."/>
            <person name="Berlin A.M."/>
            <person name="Chapman S.B."/>
            <person name="Dewar J."/>
            <person name="Goldberg J."/>
            <person name="Griggs A."/>
            <person name="Gujja S."/>
            <person name="Hansen M."/>
            <person name="Howarth C."/>
            <person name="Imamovic A."/>
            <person name="Larimer J."/>
            <person name="McCowan C."/>
            <person name="Murphy C."/>
            <person name="Pearson M."/>
            <person name="Priest M."/>
            <person name="Roberts A."/>
            <person name="Saif S."/>
            <person name="Shea T."/>
            <person name="Sykes S."/>
            <person name="Wortman J."/>
            <person name="Nusbaum C."/>
            <person name="Birren B."/>
        </authorList>
    </citation>
    <scope>NUCLEOTIDE SEQUENCE [LARGE SCALE GENOMIC DNA]</scope>
    <source>
        <strain evidence="13 14">BCC8398</strain>
    </source>
</reference>
<gene>
    <name evidence="11" type="primary">TRM8</name>
    <name evidence="13" type="ORF">I316_02898</name>
</gene>